<evidence type="ECO:0000259" key="3">
    <source>
        <dbReference type="Pfam" id="PF00501"/>
    </source>
</evidence>
<proteinExistence type="predicted"/>
<dbReference type="InterPro" id="IPR042099">
    <property type="entry name" value="ANL_N_sf"/>
</dbReference>
<dbReference type="GO" id="GO:0005524">
    <property type="term" value="F:ATP binding"/>
    <property type="evidence" value="ECO:0007669"/>
    <property type="project" value="UniProtKB-KW"/>
</dbReference>
<evidence type="ECO:0000313" key="5">
    <source>
        <dbReference type="Proteomes" id="UP001530400"/>
    </source>
</evidence>
<gene>
    <name evidence="4" type="ORF">ACHAWO_006169</name>
</gene>
<dbReference type="PROSITE" id="PS00455">
    <property type="entry name" value="AMP_BINDING"/>
    <property type="match status" value="1"/>
</dbReference>
<feature type="domain" description="AMP-dependent synthetase/ligase" evidence="3">
    <location>
        <begin position="78"/>
        <end position="469"/>
    </location>
</feature>
<dbReference type="Pfam" id="PF23562">
    <property type="entry name" value="AMP-binding_C_3"/>
    <property type="match status" value="1"/>
</dbReference>
<feature type="non-terminal residue" evidence="4">
    <location>
        <position position="1"/>
    </location>
</feature>
<dbReference type="AlphaFoldDB" id="A0ABD3PBN5"/>
<dbReference type="EMBL" id="JALLPJ020000685">
    <property type="protein sequence ID" value="KAL3785588.1"/>
    <property type="molecule type" value="Genomic_DNA"/>
</dbReference>
<reference evidence="4 5" key="1">
    <citation type="submission" date="2024-10" db="EMBL/GenBank/DDBJ databases">
        <title>Updated reference genomes for cyclostephanoid diatoms.</title>
        <authorList>
            <person name="Roberts W.R."/>
            <person name="Alverson A.J."/>
        </authorList>
    </citation>
    <scope>NUCLEOTIDE SEQUENCE [LARGE SCALE GENOMIC DNA]</scope>
    <source>
        <strain evidence="4 5">AJA010-31</strain>
    </source>
</reference>
<name>A0ABD3PBN5_9STRA</name>
<keyword evidence="1" id="KW-0547">Nucleotide-binding</keyword>
<evidence type="ECO:0000256" key="1">
    <source>
        <dbReference type="ARBA" id="ARBA00022741"/>
    </source>
</evidence>
<dbReference type="PANTHER" id="PTHR43272">
    <property type="entry name" value="LONG-CHAIN-FATTY-ACID--COA LIGASE"/>
    <property type="match status" value="1"/>
</dbReference>
<evidence type="ECO:0000313" key="4">
    <source>
        <dbReference type="EMBL" id="KAL3785588.1"/>
    </source>
</evidence>
<organism evidence="4 5">
    <name type="scientific">Cyclotella atomus</name>
    <dbReference type="NCBI Taxonomy" id="382360"/>
    <lineage>
        <taxon>Eukaryota</taxon>
        <taxon>Sar</taxon>
        <taxon>Stramenopiles</taxon>
        <taxon>Ochrophyta</taxon>
        <taxon>Bacillariophyta</taxon>
        <taxon>Coscinodiscophyceae</taxon>
        <taxon>Thalassiosirophycidae</taxon>
        <taxon>Stephanodiscales</taxon>
        <taxon>Stephanodiscaceae</taxon>
        <taxon>Cyclotella</taxon>
    </lineage>
</organism>
<dbReference type="InterPro" id="IPR000873">
    <property type="entry name" value="AMP-dep_synth/lig_dom"/>
</dbReference>
<dbReference type="SUPFAM" id="SSF56801">
    <property type="entry name" value="Acetyl-CoA synthetase-like"/>
    <property type="match status" value="1"/>
</dbReference>
<keyword evidence="2" id="KW-0067">ATP-binding</keyword>
<dbReference type="InterPro" id="IPR020845">
    <property type="entry name" value="AMP-binding_CS"/>
</dbReference>
<accession>A0ABD3PBN5</accession>
<sequence length="653" mass="74093">FSHTLGISTGLCTTSILSRRPLLRRSHFFIVLSIDQTADPLSMGITDLCHQTEPFTLFPTMKLTVQHPDKVIPDYILDQCAKHPSKIFLTQPYPDGSVKNWTFAQFLSESKRMASYIESLDLPIPSQIAIMSKNCAWWLMADLAIMMTGHVGVPIYPTLTKETTRYTLEHSEAKLLFVGKLDKHPWEEMKKGIPEGMKCVSFPMCPEGLEYETWDKCLEGREEMKEVKKRRGEEMATIIYTSGSTGVPKGVMLSFKNMTDPTFGLIKQVPVTEKDRYLSYLPISHVPFLSLTPLYLSSEQQGMERWIGECVPFVTGMHVYFADSLSTFVQDLNRCKPTLFLSVPRLWTKFQQGVFKKMEPEKLEKLLKIPVVSWLVKRKLLKALGLQDVRYAGSGSAPLPSDLLSWYRNLGLELLEGYGMTENFNYSHMTRVGRGRVGYVGEPNDGVTQRIAEDGELQIQTPGLMMGYYKNEEATKETITEDGWLRTGDKGELDDMGRLKITGRTKEIFKTSKGKYVAPAPIENQYISNKRVELACVSGRGQPAAHVIVLLNDDAIKMVKEGGQQDAIEKEMEALLKKVNEGLDEHEKVQFIAIVNEEWLPENGFVTPTNKIKRAKIEEEHAEYLDGWYGSKKKVIWHKWDDIKTIADTTQSA</sequence>
<keyword evidence="5" id="KW-1185">Reference proteome</keyword>
<dbReference type="Gene3D" id="3.40.50.12780">
    <property type="entry name" value="N-terminal domain of ligase-like"/>
    <property type="match status" value="1"/>
</dbReference>
<dbReference type="PANTHER" id="PTHR43272:SF33">
    <property type="entry name" value="AMP-BINDING DOMAIN-CONTAINING PROTEIN-RELATED"/>
    <property type="match status" value="1"/>
</dbReference>
<comment type="caution">
    <text evidence="4">The sequence shown here is derived from an EMBL/GenBank/DDBJ whole genome shotgun (WGS) entry which is preliminary data.</text>
</comment>
<dbReference type="Pfam" id="PF00501">
    <property type="entry name" value="AMP-binding"/>
    <property type="match status" value="1"/>
</dbReference>
<dbReference type="Proteomes" id="UP001530400">
    <property type="component" value="Unassembled WGS sequence"/>
</dbReference>
<evidence type="ECO:0000256" key="2">
    <source>
        <dbReference type="ARBA" id="ARBA00022840"/>
    </source>
</evidence>
<protein>
    <recommendedName>
        <fullName evidence="3">AMP-dependent synthetase/ligase domain-containing protein</fullName>
    </recommendedName>
</protein>